<dbReference type="PATRIC" id="fig|1423.173.peg.4669"/>
<dbReference type="GO" id="GO:0016758">
    <property type="term" value="F:hexosyltransferase activity"/>
    <property type="evidence" value="ECO:0007669"/>
    <property type="project" value="InterPro"/>
</dbReference>
<evidence type="ECO:0000313" key="4">
    <source>
        <dbReference type="EMBL" id="WEY85529.1"/>
    </source>
</evidence>
<accession>A0A0D1KCH3</accession>
<evidence type="ECO:0000313" key="3">
    <source>
        <dbReference type="EMBL" id="KIU06125.1"/>
    </source>
</evidence>
<keyword evidence="1" id="KW-0472">Membrane</keyword>
<dbReference type="AlphaFoldDB" id="A0A0D1KCH3"/>
<proteinExistence type="predicted"/>
<dbReference type="Gene3D" id="3.40.50.11190">
    <property type="match status" value="1"/>
</dbReference>
<evidence type="ECO:0000313" key="5">
    <source>
        <dbReference type="Proteomes" id="UP000032247"/>
    </source>
</evidence>
<dbReference type="EMBL" id="CP120576">
    <property type="protein sequence ID" value="WEY85529.1"/>
    <property type="molecule type" value="Genomic_DNA"/>
</dbReference>
<dbReference type="EMBL" id="JXBC01000013">
    <property type="protein sequence ID" value="KIU06125.1"/>
    <property type="molecule type" value="Genomic_DNA"/>
</dbReference>
<sequence>MHVGIFADGGYEKGMGHVVRMKRLAEGLKPRCLITFYTNQESEAFLHEEHWRVIVKPELQQHEFILREIKSKKLDLLLFDILGAPAELLKKIKTETDAKIVLFEEKNGKSIQYSDAVINGIYGDIRSRVYVQGNTRIYEGPDYLILHPAFQAAREDYTLKKDCRNILVALGGSDPKQLIFKVLAAADQVPDIKDKNIMFVMGSASPHQEAVRRRIEKKPQYKMIEQTNDMAGLMKQADAAIVAGGISLYEAICIGVPCLVLSQVEHQTATAKTFADQGAALDLGLGELVPDETLIYQMSRIMSSYPLRLSLHKGGRPLVDGKGIMRVTAILQDLYEQEI</sequence>
<dbReference type="Gene3D" id="3.40.50.2000">
    <property type="entry name" value="Glycogen Phosphorylase B"/>
    <property type="match status" value="1"/>
</dbReference>
<organism evidence="3 5">
    <name type="scientific">Bacillus subtilis</name>
    <dbReference type="NCBI Taxonomy" id="1423"/>
    <lineage>
        <taxon>Bacteria</taxon>
        <taxon>Bacillati</taxon>
        <taxon>Bacillota</taxon>
        <taxon>Bacilli</taxon>
        <taxon>Bacillales</taxon>
        <taxon>Bacillaceae</taxon>
        <taxon>Bacillus</taxon>
    </lineage>
</organism>
<keyword evidence="3" id="KW-0808">Transferase</keyword>
<dbReference type="PANTHER" id="PTHR21015:SF22">
    <property type="entry name" value="GLYCOSYLTRANSFERASE"/>
    <property type="match status" value="1"/>
</dbReference>
<evidence type="ECO:0000256" key="1">
    <source>
        <dbReference type="ARBA" id="ARBA00023136"/>
    </source>
</evidence>
<protein>
    <submittedName>
        <fullName evidence="3">Glycosyltransferase</fullName>
    </submittedName>
    <submittedName>
        <fullName evidence="4">PseG/SpsG family protein</fullName>
    </submittedName>
</protein>
<name>A0A0D1KCH3_BACIU</name>
<dbReference type="Pfam" id="PF04101">
    <property type="entry name" value="Glyco_tran_28_C"/>
    <property type="match status" value="1"/>
</dbReference>
<dbReference type="InterPro" id="IPR007235">
    <property type="entry name" value="Glyco_trans_28_C"/>
</dbReference>
<reference evidence="4" key="2">
    <citation type="submission" date="2023-03" db="EMBL/GenBank/DDBJ databases">
        <title>Complete genome sequences of 52 Bacillus and Priestia strains isolated from West-African fermentations and 26 reference strains from the DSMZ collection.</title>
        <authorList>
            <person name="Wiedenbein E.S."/>
            <person name="Canoy T.S."/>
            <person name="Hui Y."/>
            <person name="Parkouda C."/>
            <person name="Dawende C."/>
            <person name="Ametefe E."/>
            <person name="Jespersen L."/>
            <person name="Nielsen D.S."/>
        </authorList>
    </citation>
    <scope>NUCLEOTIDE SEQUENCE</scope>
    <source>
        <strain evidence="4">PRO56</strain>
    </source>
</reference>
<feature type="domain" description="Glycosyl transferase family 28 C-terminal" evidence="2">
    <location>
        <begin position="168"/>
        <end position="301"/>
    </location>
</feature>
<dbReference type="Proteomes" id="UP000032247">
    <property type="component" value="Unassembled WGS sequence"/>
</dbReference>
<dbReference type="Proteomes" id="UP001214898">
    <property type="component" value="Chromosome"/>
</dbReference>
<dbReference type="PANTHER" id="PTHR21015">
    <property type="entry name" value="UDP-N-ACETYLGLUCOSAMINE--N-ACETYLMURAMYL-(PENTAPEPTIDE) PYROPHOSPHORYL-UNDECAPRENOL N-ACETYLGLUCOSAMINE TRANSFERASE 1"/>
    <property type="match status" value="1"/>
</dbReference>
<gene>
    <name evidence="4" type="primary">spsG</name>
    <name evidence="4" type="ORF">P5633_04890</name>
    <name evidence="3" type="ORF">SC09_contig4orf01154</name>
</gene>
<reference evidence="3 5" key="1">
    <citation type="submission" date="2014-12" db="EMBL/GenBank/DDBJ databases">
        <title>Comparative genome analysis of Bacillus coagulans HM-08, Clostridium butyricum HM-68, Bacillus subtilis HM-66 and Bacillus licheniformis BL-09.</title>
        <authorList>
            <person name="Zhang H."/>
        </authorList>
    </citation>
    <scope>NUCLEOTIDE SEQUENCE [LARGE SCALE GENOMIC DNA]</scope>
    <source>
        <strain evidence="3 5">HM-66</strain>
    </source>
</reference>
<evidence type="ECO:0000259" key="2">
    <source>
        <dbReference type="Pfam" id="PF04101"/>
    </source>
</evidence>
<dbReference type="SUPFAM" id="SSF53756">
    <property type="entry name" value="UDP-Glycosyltransferase/glycogen phosphorylase"/>
    <property type="match status" value="1"/>
</dbReference>